<keyword evidence="5 8" id="KW-0812">Transmembrane</keyword>
<dbReference type="Pfam" id="PF02652">
    <property type="entry name" value="Lactate_perm"/>
    <property type="match status" value="2"/>
</dbReference>
<sequence>MTLLLGTVPALAAILCLLLRRGPVVAAAMGLAAAVVLTAAGPFDLEVQPAGAIAYGGLVLEVLTILLFGMILARLLQDAGAMDRIGAVIEQAAPSRVAGTALVVFGVVPFAEAVTGFGIGVTVGVPILLSLGHPAARAALLGLLGLVAVPWGALGPGTAVAASLAGLELDALGVATGVVNIVPTLVAAVAVLWLCRSERDPVGGAVVLGSAVLLWAAILSANILFGTPPAGIVGALVVIMVLLAVFRLRGRRITGDAVLARSLVPYSVLTVGLLAARGLVRGGEHPLAQVLASPSTWLAIACLMVPLALPRTTDRHTVRAATRAWVPVGLSTAGFMLMGWLMSVNGMSQVIGAGVAFAGTAPGPFLSALGAVLTGSNTGANAMFASTVLALAETAEANPLVAVALANAAGSFAALAAPPRVAMAVGLAAASPPSRSSSPHFGNEHAPSGNERAESGQQGADPGQQRAESGQQRAESGQQGAESGIPDLQAMTARTLVSALGIVAISTALMAALGPAGLLDPAVGLLTD</sequence>
<evidence type="ECO:0000313" key="11">
    <source>
        <dbReference type="Proteomes" id="UP001501586"/>
    </source>
</evidence>
<comment type="function">
    <text evidence="8">Uptake of L-lactate across the membrane. Can also transport D-lactate and glycolate.</text>
</comment>
<keyword evidence="6 8" id="KW-1133">Transmembrane helix</keyword>
<feature type="region of interest" description="Disordered" evidence="9">
    <location>
        <begin position="432"/>
        <end position="483"/>
    </location>
</feature>
<evidence type="ECO:0000313" key="10">
    <source>
        <dbReference type="EMBL" id="GAA4285334.1"/>
    </source>
</evidence>
<dbReference type="EMBL" id="BAABAZ010000012">
    <property type="protein sequence ID" value="GAA4285334.1"/>
    <property type="molecule type" value="Genomic_DNA"/>
</dbReference>
<evidence type="ECO:0000256" key="7">
    <source>
        <dbReference type="ARBA" id="ARBA00023136"/>
    </source>
</evidence>
<feature type="transmembrane region" description="Helical" evidence="8">
    <location>
        <begin position="350"/>
        <end position="373"/>
    </location>
</feature>
<organism evidence="10 11">
    <name type="scientific">Brevibacterium daeguense</name>
    <dbReference type="NCBI Taxonomy" id="909936"/>
    <lineage>
        <taxon>Bacteria</taxon>
        <taxon>Bacillati</taxon>
        <taxon>Actinomycetota</taxon>
        <taxon>Actinomycetes</taxon>
        <taxon>Micrococcales</taxon>
        <taxon>Brevibacteriaceae</taxon>
        <taxon>Brevibacterium</taxon>
    </lineage>
</organism>
<evidence type="ECO:0000256" key="5">
    <source>
        <dbReference type="ARBA" id="ARBA00022692"/>
    </source>
</evidence>
<keyword evidence="11" id="KW-1185">Reference proteome</keyword>
<keyword evidence="4 8" id="KW-1003">Cell membrane</keyword>
<comment type="similarity">
    <text evidence="2 8">Belongs to the lactate permease family.</text>
</comment>
<keyword evidence="7 8" id="KW-0472">Membrane</keyword>
<evidence type="ECO:0000256" key="2">
    <source>
        <dbReference type="ARBA" id="ARBA00010100"/>
    </source>
</evidence>
<feature type="transmembrane region" description="Helical" evidence="8">
    <location>
        <begin position="113"/>
        <end position="131"/>
    </location>
</feature>
<feature type="transmembrane region" description="Helical" evidence="8">
    <location>
        <begin position="496"/>
        <end position="518"/>
    </location>
</feature>
<gene>
    <name evidence="10" type="ORF">GCM10022261_28650</name>
</gene>
<protein>
    <recommendedName>
        <fullName evidence="8">L-lactate permease</fullName>
    </recommendedName>
</protein>
<evidence type="ECO:0000256" key="1">
    <source>
        <dbReference type="ARBA" id="ARBA00004651"/>
    </source>
</evidence>
<feature type="compositionally biased region" description="Polar residues" evidence="9">
    <location>
        <begin position="466"/>
        <end position="481"/>
    </location>
</feature>
<evidence type="ECO:0000256" key="9">
    <source>
        <dbReference type="SAM" id="MobiDB-lite"/>
    </source>
</evidence>
<reference evidence="11" key="1">
    <citation type="journal article" date="2019" name="Int. J. Syst. Evol. Microbiol.">
        <title>The Global Catalogue of Microorganisms (GCM) 10K type strain sequencing project: providing services to taxonomists for standard genome sequencing and annotation.</title>
        <authorList>
            <consortium name="The Broad Institute Genomics Platform"/>
            <consortium name="The Broad Institute Genome Sequencing Center for Infectious Disease"/>
            <person name="Wu L."/>
            <person name="Ma J."/>
        </authorList>
    </citation>
    <scope>NUCLEOTIDE SEQUENCE [LARGE SCALE GENOMIC DNA]</scope>
    <source>
        <strain evidence="11">JCM 17458</strain>
    </source>
</reference>
<feature type="transmembrane region" description="Helical" evidence="8">
    <location>
        <begin position="286"/>
        <end position="309"/>
    </location>
</feature>
<feature type="transmembrane region" description="Helical" evidence="8">
    <location>
        <begin position="321"/>
        <end position="344"/>
    </location>
</feature>
<evidence type="ECO:0000256" key="6">
    <source>
        <dbReference type="ARBA" id="ARBA00022989"/>
    </source>
</evidence>
<feature type="transmembrane region" description="Helical" evidence="8">
    <location>
        <begin position="171"/>
        <end position="195"/>
    </location>
</feature>
<dbReference type="PANTHER" id="PTHR30003">
    <property type="entry name" value="L-LACTATE PERMEASE"/>
    <property type="match status" value="1"/>
</dbReference>
<proteinExistence type="inferred from homology"/>
<comment type="subcellular location">
    <subcellularLocation>
        <location evidence="1 8">Cell membrane</location>
        <topology evidence="1 8">Multi-pass membrane protein</topology>
    </subcellularLocation>
</comment>
<dbReference type="PANTHER" id="PTHR30003:SF0">
    <property type="entry name" value="GLYCOLATE PERMEASE GLCA-RELATED"/>
    <property type="match status" value="1"/>
</dbReference>
<evidence type="ECO:0000256" key="3">
    <source>
        <dbReference type="ARBA" id="ARBA00022448"/>
    </source>
</evidence>
<feature type="transmembrane region" description="Helical" evidence="8">
    <location>
        <begin position="138"/>
        <end position="165"/>
    </location>
</feature>
<evidence type="ECO:0000256" key="8">
    <source>
        <dbReference type="RuleBase" id="RU365092"/>
    </source>
</evidence>
<evidence type="ECO:0000256" key="4">
    <source>
        <dbReference type="ARBA" id="ARBA00022475"/>
    </source>
</evidence>
<accession>A0ABP8EMX6</accession>
<feature type="transmembrane region" description="Helical" evidence="8">
    <location>
        <begin position="258"/>
        <end position="280"/>
    </location>
</feature>
<feature type="transmembrane region" description="Helical" evidence="8">
    <location>
        <begin position="50"/>
        <end position="73"/>
    </location>
</feature>
<keyword evidence="3 8" id="KW-0813">Transport</keyword>
<dbReference type="RefSeq" id="WP_236863171.1">
    <property type="nucleotide sequence ID" value="NZ_BAABAZ010000012.1"/>
</dbReference>
<dbReference type="Proteomes" id="UP001501586">
    <property type="component" value="Unassembled WGS sequence"/>
</dbReference>
<name>A0ABP8EMX6_9MICO</name>
<feature type="transmembrane region" description="Helical" evidence="8">
    <location>
        <begin position="230"/>
        <end position="246"/>
    </location>
</feature>
<comment type="caution">
    <text evidence="10">The sequence shown here is derived from an EMBL/GenBank/DDBJ whole genome shotgun (WGS) entry which is preliminary data.</text>
</comment>
<feature type="transmembrane region" description="Helical" evidence="8">
    <location>
        <begin position="202"/>
        <end position="224"/>
    </location>
</feature>
<dbReference type="InterPro" id="IPR003804">
    <property type="entry name" value="Lactate_perm"/>
</dbReference>